<keyword evidence="3" id="KW-1185">Reference proteome</keyword>
<dbReference type="Gene3D" id="2.60.40.10">
    <property type="entry name" value="Immunoglobulins"/>
    <property type="match status" value="1"/>
</dbReference>
<evidence type="ECO:0000313" key="3">
    <source>
        <dbReference type="Proteomes" id="UP000228934"/>
    </source>
</evidence>
<organism evidence="2 3">
    <name type="scientific">Aquarana catesbeiana</name>
    <name type="common">American bullfrog</name>
    <name type="synonym">Rana catesbeiana</name>
    <dbReference type="NCBI Taxonomy" id="8400"/>
    <lineage>
        <taxon>Eukaryota</taxon>
        <taxon>Metazoa</taxon>
        <taxon>Chordata</taxon>
        <taxon>Craniata</taxon>
        <taxon>Vertebrata</taxon>
        <taxon>Euteleostomi</taxon>
        <taxon>Amphibia</taxon>
        <taxon>Batrachia</taxon>
        <taxon>Anura</taxon>
        <taxon>Neobatrachia</taxon>
        <taxon>Ranoidea</taxon>
        <taxon>Ranidae</taxon>
        <taxon>Aquarana</taxon>
    </lineage>
</organism>
<feature type="region of interest" description="Disordered" evidence="1">
    <location>
        <begin position="39"/>
        <end position="61"/>
    </location>
</feature>
<sequence length="61" mass="6975">MVSYRWNRQAGATMIETNQTSVELSLPYDEDYVIEIRPISDGGEGRSSEPIRIPRISSEWS</sequence>
<dbReference type="OrthoDB" id="5982258at2759"/>
<evidence type="ECO:0000256" key="1">
    <source>
        <dbReference type="SAM" id="MobiDB-lite"/>
    </source>
</evidence>
<name>A0A2G9RPI4_AQUCT</name>
<feature type="compositionally biased region" description="Low complexity" evidence="1">
    <location>
        <begin position="50"/>
        <end position="61"/>
    </location>
</feature>
<reference evidence="3" key="1">
    <citation type="journal article" date="2017" name="Nat. Commun.">
        <title>The North American bullfrog draft genome provides insight into hormonal regulation of long noncoding RNA.</title>
        <authorList>
            <person name="Hammond S.A."/>
            <person name="Warren R.L."/>
            <person name="Vandervalk B.P."/>
            <person name="Kucuk E."/>
            <person name="Khan H."/>
            <person name="Gibb E.A."/>
            <person name="Pandoh P."/>
            <person name="Kirk H."/>
            <person name="Zhao Y."/>
            <person name="Jones M."/>
            <person name="Mungall A.J."/>
            <person name="Coope R."/>
            <person name="Pleasance S."/>
            <person name="Moore R.A."/>
            <person name="Holt R.A."/>
            <person name="Round J.M."/>
            <person name="Ohora S."/>
            <person name="Walle B.V."/>
            <person name="Veldhoen N."/>
            <person name="Helbing C.C."/>
            <person name="Birol I."/>
        </authorList>
    </citation>
    <scope>NUCLEOTIDE SEQUENCE [LARGE SCALE GENOMIC DNA]</scope>
</reference>
<proteinExistence type="predicted"/>
<feature type="non-terminal residue" evidence="2">
    <location>
        <position position="61"/>
    </location>
</feature>
<protein>
    <recommendedName>
        <fullName evidence="4">Fibronectin type-III domain-containing protein</fullName>
    </recommendedName>
</protein>
<gene>
    <name evidence="2" type="ORF">AB205_0145390</name>
</gene>
<dbReference type="Proteomes" id="UP000228934">
    <property type="component" value="Unassembled WGS sequence"/>
</dbReference>
<evidence type="ECO:0000313" key="2">
    <source>
        <dbReference type="EMBL" id="PIO29767.1"/>
    </source>
</evidence>
<dbReference type="AlphaFoldDB" id="A0A2G9RPI4"/>
<evidence type="ECO:0008006" key="4">
    <source>
        <dbReference type="Google" id="ProtNLM"/>
    </source>
</evidence>
<dbReference type="InterPro" id="IPR013783">
    <property type="entry name" value="Ig-like_fold"/>
</dbReference>
<dbReference type="EMBL" id="KV936516">
    <property type="protein sequence ID" value="PIO29767.1"/>
    <property type="molecule type" value="Genomic_DNA"/>
</dbReference>
<accession>A0A2G9RPI4</accession>